<dbReference type="SMART" id="SM00954">
    <property type="entry name" value="RelA_SpoT"/>
    <property type="match status" value="1"/>
</dbReference>
<keyword evidence="9" id="KW-1185">Reference proteome</keyword>
<comment type="function">
    <text evidence="5">In eubacteria ppGpp (guanosine 3'-diphosphate 5'-diphosphate) is a mediator of the stringent response that coordinates a variety of cellular activities in response to changes in nutritional abundance.</text>
</comment>
<dbReference type="SUPFAM" id="SSF55021">
    <property type="entry name" value="ACT-like"/>
    <property type="match status" value="1"/>
</dbReference>
<reference evidence="8" key="1">
    <citation type="submission" date="2022-05" db="EMBL/GenBank/DDBJ databases">
        <title>An RpoN-dependent PEP-CTERM gene is involved in floc formation of an Aquincola tertiaricarbonis strain.</title>
        <authorList>
            <person name="Qiu D."/>
            <person name="Xia M."/>
        </authorList>
    </citation>
    <scope>NUCLEOTIDE SEQUENCE</scope>
    <source>
        <strain evidence="8">RN12</strain>
    </source>
</reference>
<evidence type="ECO:0000256" key="5">
    <source>
        <dbReference type="RuleBase" id="RU003847"/>
    </source>
</evidence>
<dbReference type="Gene3D" id="3.10.20.30">
    <property type="match status" value="1"/>
</dbReference>
<dbReference type="CDD" id="cd05399">
    <property type="entry name" value="NT_Rel-Spo_like"/>
    <property type="match status" value="1"/>
</dbReference>
<dbReference type="PANTHER" id="PTHR21262">
    <property type="entry name" value="GUANOSINE-3',5'-BIS DIPHOSPHATE 3'-PYROPHOSPHOHYDROLASE"/>
    <property type="match status" value="1"/>
</dbReference>
<evidence type="ECO:0000313" key="9">
    <source>
        <dbReference type="Proteomes" id="UP001056201"/>
    </source>
</evidence>
<dbReference type="CDD" id="cd04876">
    <property type="entry name" value="ACT_RelA-SpoT"/>
    <property type="match status" value="1"/>
</dbReference>
<evidence type="ECO:0000313" key="8">
    <source>
        <dbReference type="EMBL" id="URI11906.1"/>
    </source>
</evidence>
<dbReference type="Pfam" id="PF02824">
    <property type="entry name" value="TGS"/>
    <property type="match status" value="1"/>
</dbReference>
<accession>A0ABY4SI12</accession>
<dbReference type="PROSITE" id="PS51671">
    <property type="entry name" value="ACT"/>
    <property type="match status" value="1"/>
</dbReference>
<dbReference type="InterPro" id="IPR002912">
    <property type="entry name" value="ACT_dom"/>
</dbReference>
<dbReference type="Pfam" id="PF04607">
    <property type="entry name" value="RelA_SpoT"/>
    <property type="match status" value="1"/>
</dbReference>
<dbReference type="InterPro" id="IPR043519">
    <property type="entry name" value="NT_sf"/>
</dbReference>
<dbReference type="InterPro" id="IPR012676">
    <property type="entry name" value="TGS-like"/>
</dbReference>
<protein>
    <recommendedName>
        <fullName evidence="1">GTP pyrophosphokinase</fullName>
    </recommendedName>
    <alternativeName>
        <fullName evidence="3">(p)ppGpp synthase</fullName>
    </alternativeName>
    <alternativeName>
        <fullName evidence="2">ATP:GTP 3'-pyrophosphotransferase</fullName>
    </alternativeName>
    <alternativeName>
        <fullName evidence="4">ppGpp synthase I</fullName>
    </alternativeName>
</protein>
<dbReference type="Gene3D" id="1.10.3210.10">
    <property type="entry name" value="Hypothetical protein af1432"/>
    <property type="match status" value="1"/>
</dbReference>
<dbReference type="SUPFAM" id="SSF81301">
    <property type="entry name" value="Nucleotidyltransferase"/>
    <property type="match status" value="1"/>
</dbReference>
<evidence type="ECO:0000256" key="3">
    <source>
        <dbReference type="ARBA" id="ARBA00032407"/>
    </source>
</evidence>
<gene>
    <name evidence="8" type="ORF">MW290_23895</name>
</gene>
<feature type="domain" description="TGS" evidence="7">
    <location>
        <begin position="393"/>
        <end position="454"/>
    </location>
</feature>
<dbReference type="Pfam" id="PF13328">
    <property type="entry name" value="HD_4"/>
    <property type="match status" value="1"/>
</dbReference>
<evidence type="ECO:0000256" key="2">
    <source>
        <dbReference type="ARBA" id="ARBA00029754"/>
    </source>
</evidence>
<dbReference type="InterPro" id="IPR012675">
    <property type="entry name" value="Beta-grasp_dom_sf"/>
</dbReference>
<dbReference type="Proteomes" id="UP001056201">
    <property type="component" value="Chromosome 2"/>
</dbReference>
<dbReference type="InterPro" id="IPR004095">
    <property type="entry name" value="TGS"/>
</dbReference>
<dbReference type="SUPFAM" id="SSF109604">
    <property type="entry name" value="HD-domain/PDEase-like"/>
    <property type="match status" value="1"/>
</dbReference>
<dbReference type="RefSeq" id="WP_250200100.1">
    <property type="nucleotide sequence ID" value="NZ_CP097636.1"/>
</dbReference>
<comment type="similarity">
    <text evidence="5">Belongs to the relA/spoT family.</text>
</comment>
<dbReference type="Gene3D" id="3.30.460.10">
    <property type="entry name" value="Beta Polymerase, domain 2"/>
    <property type="match status" value="1"/>
</dbReference>
<dbReference type="Pfam" id="PF13291">
    <property type="entry name" value="ACT_4"/>
    <property type="match status" value="1"/>
</dbReference>
<dbReference type="InterPro" id="IPR004811">
    <property type="entry name" value="RelA/Spo_fam"/>
</dbReference>
<evidence type="ECO:0000259" key="6">
    <source>
        <dbReference type="PROSITE" id="PS51671"/>
    </source>
</evidence>
<dbReference type="PANTHER" id="PTHR21262:SF31">
    <property type="entry name" value="GTP PYROPHOSPHOKINASE"/>
    <property type="match status" value="1"/>
</dbReference>
<evidence type="ECO:0000259" key="7">
    <source>
        <dbReference type="PROSITE" id="PS51880"/>
    </source>
</evidence>
<evidence type="ECO:0000256" key="4">
    <source>
        <dbReference type="ARBA" id="ARBA00033308"/>
    </source>
</evidence>
<dbReference type="CDD" id="cd01668">
    <property type="entry name" value="TGS_RSH"/>
    <property type="match status" value="1"/>
</dbReference>
<dbReference type="NCBIfam" id="TIGR00691">
    <property type="entry name" value="spoT_relA"/>
    <property type="match status" value="1"/>
</dbReference>
<dbReference type="PROSITE" id="PS51880">
    <property type="entry name" value="TGS"/>
    <property type="match status" value="1"/>
</dbReference>
<feature type="domain" description="ACT" evidence="6">
    <location>
        <begin position="653"/>
        <end position="728"/>
    </location>
</feature>
<proteinExistence type="inferred from homology"/>
<name>A0ABY4SI12_AQUTE</name>
<evidence type="ECO:0000256" key="1">
    <source>
        <dbReference type="ARBA" id="ARBA00019852"/>
    </source>
</evidence>
<dbReference type="InterPro" id="IPR045865">
    <property type="entry name" value="ACT-like_dom_sf"/>
</dbReference>
<organism evidence="8 9">
    <name type="scientific">Aquincola tertiaricarbonis</name>
    <dbReference type="NCBI Taxonomy" id="391953"/>
    <lineage>
        <taxon>Bacteria</taxon>
        <taxon>Pseudomonadati</taxon>
        <taxon>Pseudomonadota</taxon>
        <taxon>Betaproteobacteria</taxon>
        <taxon>Burkholderiales</taxon>
        <taxon>Sphaerotilaceae</taxon>
        <taxon>Aquincola</taxon>
    </lineage>
</organism>
<dbReference type="InterPro" id="IPR007685">
    <property type="entry name" value="RelA_SpoT"/>
</dbReference>
<dbReference type="InterPro" id="IPR033655">
    <property type="entry name" value="TGS_RelA/SpoT"/>
</dbReference>
<dbReference type="EMBL" id="CP097636">
    <property type="protein sequence ID" value="URI11906.1"/>
    <property type="molecule type" value="Genomic_DNA"/>
</dbReference>
<dbReference type="Gene3D" id="3.30.70.260">
    <property type="match status" value="1"/>
</dbReference>
<sequence length="728" mass="80184">MVRLADVSDELDARHRARAFAQPLLQGELLDTGEDALGHADGVAAILHDIGASPAMQAAAYLVYSADFLQRPEEVIAKAFGASYAGLVVHTNKLVQIQRAAREARLAVADRAVQTERVRKMLLAFSRDLRVVLLRLASRLQTLRWYAASRTPCPKALALETQQVFAPLANRLGIWQIKWELEDLSFRFLRPDEYKRMARLLDEKRIEREAGVEAFRQQLAQQLQDAGLKAEVQGRPKHLYSIWKKMQGKGLDFARVFDVRAMRVIVADIPACYAALAHVQQRYRVVQGEYDDYIAKPKPNGYQSLHTVVLDDDGRTVEVQIRTRAMHEYAEFGVAAHWAYKEAGTKGYAGVSAAGADDERVAEARRSVLRQLLAWERDFAGQGANDAAGQGDERIYVFTPQAAVIELPAGATPVDFAYTLHTDLGHRCRGAKVDGVMVPLNTPLANGQTVEINAIKEGGPSLDWLNPELGYLASSRAKTKVRAWFNALAQSQTIAKGRELVEKLLQREGRTAIKLEELASRLGFRSADALFEVVGKDEYSLRNIEQLLRPAADPPTPDEIVALRRSKGDGSTPRGGVLVVGVDSLLTNLARCCRPAPPDVIGGFVTRGKGVAVHRVDCTNFRNMRAQQPERVIPVTWGVGEGARGEAAVYPVDVVVEAADRPALLRDISEVFAKEKMNVTGVHTQSVKHVRGGTAWMTFTVEVSDAARLAAVLGQVARVAGVRHTRRK</sequence>
<dbReference type="SUPFAM" id="SSF81271">
    <property type="entry name" value="TGS-like"/>
    <property type="match status" value="1"/>
</dbReference>